<evidence type="ECO:0000313" key="17">
    <source>
        <dbReference type="Proteomes" id="UP000000467"/>
    </source>
</evidence>
<gene>
    <name evidence="12 16" type="primary">dapA</name>
    <name evidence="16" type="ordered locus">Tph_c11460</name>
</gene>
<dbReference type="InterPro" id="IPR020625">
    <property type="entry name" value="Schiff_base-form_aldolases_AS"/>
</dbReference>
<evidence type="ECO:0000256" key="2">
    <source>
        <dbReference type="ARBA" id="ARBA00005120"/>
    </source>
</evidence>
<comment type="similarity">
    <text evidence="3 12 13">Belongs to the DapA family.</text>
</comment>
<feature type="site" description="Part of a proton relay during catalysis" evidence="12">
    <location>
        <position position="109"/>
    </location>
</feature>
<dbReference type="HOGENOM" id="CLU_049343_7_1_9"/>
<evidence type="ECO:0000256" key="11">
    <source>
        <dbReference type="ARBA" id="ARBA00047836"/>
    </source>
</evidence>
<dbReference type="GO" id="GO:0009089">
    <property type="term" value="P:lysine biosynthetic process via diaminopimelate"/>
    <property type="evidence" value="ECO:0007669"/>
    <property type="project" value="UniProtKB-UniRule"/>
</dbReference>
<accession>K4LEW3</accession>
<evidence type="ECO:0000256" key="14">
    <source>
        <dbReference type="PIRSR" id="PIRSR001365-1"/>
    </source>
</evidence>
<evidence type="ECO:0000256" key="7">
    <source>
        <dbReference type="ARBA" id="ARBA00022915"/>
    </source>
</evidence>
<dbReference type="PROSITE" id="PS00666">
    <property type="entry name" value="DHDPS_2"/>
    <property type="match status" value="1"/>
</dbReference>
<dbReference type="SUPFAM" id="SSF51569">
    <property type="entry name" value="Aldolase"/>
    <property type="match status" value="1"/>
</dbReference>
<dbReference type="CDD" id="cd00950">
    <property type="entry name" value="DHDPS"/>
    <property type="match status" value="1"/>
</dbReference>
<evidence type="ECO:0000313" key="16">
    <source>
        <dbReference type="EMBL" id="AFV11368.1"/>
    </source>
</evidence>
<comment type="catalytic activity">
    <reaction evidence="11 12">
        <text>L-aspartate 4-semialdehyde + pyruvate = (2S,4S)-4-hydroxy-2,3,4,5-tetrahydrodipicolinate + H2O + H(+)</text>
        <dbReference type="Rhea" id="RHEA:34171"/>
        <dbReference type="ChEBI" id="CHEBI:15361"/>
        <dbReference type="ChEBI" id="CHEBI:15377"/>
        <dbReference type="ChEBI" id="CHEBI:15378"/>
        <dbReference type="ChEBI" id="CHEBI:67139"/>
        <dbReference type="ChEBI" id="CHEBI:537519"/>
        <dbReference type="EC" id="4.3.3.7"/>
    </reaction>
</comment>
<dbReference type="PANTHER" id="PTHR12128:SF66">
    <property type="entry name" value="4-HYDROXY-2-OXOGLUTARATE ALDOLASE, MITOCHONDRIAL"/>
    <property type="match status" value="1"/>
</dbReference>
<evidence type="ECO:0000256" key="5">
    <source>
        <dbReference type="ARBA" id="ARBA00022490"/>
    </source>
</evidence>
<dbReference type="eggNOG" id="COG0329">
    <property type="taxonomic scope" value="Bacteria"/>
</dbReference>
<keyword evidence="10 12" id="KW-0704">Schiff base</keyword>
<dbReference type="PIRSF" id="PIRSF001365">
    <property type="entry name" value="DHDPS"/>
    <property type="match status" value="1"/>
</dbReference>
<dbReference type="Proteomes" id="UP000000467">
    <property type="component" value="Chromosome"/>
</dbReference>
<evidence type="ECO:0000256" key="4">
    <source>
        <dbReference type="ARBA" id="ARBA00012086"/>
    </source>
</evidence>
<feature type="site" description="Part of a proton relay during catalysis" evidence="12">
    <location>
        <position position="46"/>
    </location>
</feature>
<evidence type="ECO:0000256" key="12">
    <source>
        <dbReference type="HAMAP-Rule" id="MF_00418"/>
    </source>
</evidence>
<keyword evidence="7 12" id="KW-0220">Diaminopimelate biosynthesis</keyword>
<dbReference type="RefSeq" id="WP_015050249.1">
    <property type="nucleotide sequence ID" value="NC_018870.1"/>
</dbReference>
<organism evidence="16 17">
    <name type="scientific">Thermacetogenium phaeum (strain ATCC BAA-254 / DSM 26808 / PB)</name>
    <dbReference type="NCBI Taxonomy" id="1089553"/>
    <lineage>
        <taxon>Bacteria</taxon>
        <taxon>Bacillati</taxon>
        <taxon>Bacillota</taxon>
        <taxon>Clostridia</taxon>
        <taxon>Thermoanaerobacterales</taxon>
        <taxon>Thermoanaerobacteraceae</taxon>
        <taxon>Thermacetogenium</taxon>
    </lineage>
</organism>
<comment type="caution">
    <text evidence="12">Was originally thought to be a dihydrodipicolinate synthase (DHDPS), catalyzing the condensation of (S)-aspartate-beta-semialdehyde [(S)-ASA] and pyruvate to dihydrodipicolinate (DHDP). However, it was shown in E.coli that the product of the enzymatic reaction is not dihydrodipicolinate but in fact (4S)-4-hydroxy-2,3,4,5-tetrahydro-(2S)-dipicolinic acid (HTPA), and that the consecutive dehydration reaction leading to DHDP is not spontaneous but catalyzed by DapB.</text>
</comment>
<dbReference type="PROSITE" id="PS00665">
    <property type="entry name" value="DHDPS_1"/>
    <property type="match status" value="1"/>
</dbReference>
<dbReference type="PRINTS" id="PR00146">
    <property type="entry name" value="DHPICSNTHASE"/>
</dbReference>
<dbReference type="PANTHER" id="PTHR12128">
    <property type="entry name" value="DIHYDRODIPICOLINATE SYNTHASE"/>
    <property type="match status" value="1"/>
</dbReference>
<feature type="active site" description="Proton donor/acceptor" evidence="12 14">
    <location>
        <position position="135"/>
    </location>
</feature>
<comment type="subcellular location">
    <subcellularLocation>
        <location evidence="12">Cytoplasm</location>
    </subcellularLocation>
</comment>
<evidence type="ECO:0000256" key="13">
    <source>
        <dbReference type="PIRNR" id="PIRNR001365"/>
    </source>
</evidence>
<dbReference type="SMART" id="SM01130">
    <property type="entry name" value="DHDPS"/>
    <property type="match status" value="1"/>
</dbReference>
<reference evidence="16 17" key="1">
    <citation type="journal article" date="2012" name="BMC Genomics">
        <title>Genome-guided analysis of physiological and morphological traits of the fermentative acetate oxidizer Thermacetogenium phaeum.</title>
        <authorList>
            <person name="Oehler D."/>
            <person name="Poehlein A."/>
            <person name="Leimbach A."/>
            <person name="Muller N."/>
            <person name="Daniel R."/>
            <person name="Gottschalk G."/>
            <person name="Schink B."/>
        </authorList>
    </citation>
    <scope>NUCLEOTIDE SEQUENCE [LARGE SCALE GENOMIC DNA]</scope>
    <source>
        <strain evidence="17">ATCC BAA-254 / DSM 26808 / PB</strain>
    </source>
</reference>
<keyword evidence="17" id="KW-1185">Reference proteome</keyword>
<dbReference type="Pfam" id="PF00701">
    <property type="entry name" value="DHDPS"/>
    <property type="match status" value="1"/>
</dbReference>
<feature type="binding site" evidence="12 15">
    <location>
        <position position="205"/>
    </location>
    <ligand>
        <name>pyruvate</name>
        <dbReference type="ChEBI" id="CHEBI:15361"/>
    </ligand>
</feature>
<dbReference type="InterPro" id="IPR020624">
    <property type="entry name" value="Schiff_base-form_aldolases_CS"/>
</dbReference>
<evidence type="ECO:0000256" key="9">
    <source>
        <dbReference type="ARBA" id="ARBA00023239"/>
    </source>
</evidence>
<keyword evidence="6 12" id="KW-0028">Amino-acid biosynthesis</keyword>
<comment type="pathway">
    <text evidence="2 12">Amino-acid biosynthesis; L-lysine biosynthesis via DAP pathway; (S)-tetrahydrodipicolinate from L-aspartate: step 3/4.</text>
</comment>
<dbReference type="InterPro" id="IPR005263">
    <property type="entry name" value="DapA"/>
</dbReference>
<dbReference type="AlphaFoldDB" id="K4LEW3"/>
<feature type="binding site" evidence="12 15">
    <location>
        <position position="47"/>
    </location>
    <ligand>
        <name>pyruvate</name>
        <dbReference type="ChEBI" id="CHEBI:15361"/>
    </ligand>
</feature>
<dbReference type="OrthoDB" id="9782828at2"/>
<dbReference type="InterPro" id="IPR002220">
    <property type="entry name" value="DapA-like"/>
</dbReference>
<dbReference type="GO" id="GO:0005829">
    <property type="term" value="C:cytosol"/>
    <property type="evidence" value="ECO:0007669"/>
    <property type="project" value="TreeGrafter"/>
</dbReference>
<keyword evidence="9 12" id="KW-0456">Lyase</keyword>
<evidence type="ECO:0000256" key="1">
    <source>
        <dbReference type="ARBA" id="ARBA00003294"/>
    </source>
</evidence>
<dbReference type="NCBIfam" id="TIGR00674">
    <property type="entry name" value="dapA"/>
    <property type="match status" value="1"/>
</dbReference>
<keyword evidence="8 12" id="KW-0457">Lysine biosynthesis</keyword>
<dbReference type="GO" id="GO:0008840">
    <property type="term" value="F:4-hydroxy-tetrahydrodipicolinate synthase activity"/>
    <property type="evidence" value="ECO:0007669"/>
    <property type="project" value="UniProtKB-UniRule"/>
</dbReference>
<dbReference type="EMBL" id="CP003732">
    <property type="protein sequence ID" value="AFV11368.1"/>
    <property type="molecule type" value="Genomic_DNA"/>
</dbReference>
<comment type="subunit">
    <text evidence="12">Homotetramer; dimer of dimers.</text>
</comment>
<dbReference type="KEGG" id="tpz:Tph_c11460"/>
<dbReference type="HAMAP" id="MF_00418">
    <property type="entry name" value="DapA"/>
    <property type="match status" value="1"/>
</dbReference>
<dbReference type="EC" id="4.3.3.7" evidence="4 12"/>
<dbReference type="UniPathway" id="UPA00034">
    <property type="reaction ID" value="UER00017"/>
</dbReference>
<sequence>MKGFGRVLTAMVTPMTESGDVAYEEASRLAQHLVETGSDGIVVAGTTGESPVLTFEEKRRLFAVVREAVGERAAVVAGTGSNNTAAAIELTKEAEKLGCDGVMLVTPYYNKPSQEGLYQHFRAIARETKLPILLYNVPGRTSVNLLPATVARLAEIENIVAVKEASGNMDQVAEIRRRTPADFLIYSGDDALTLPILAVGGHGIVSVASHVAGKMIKEMVNSYLAGDVVKAGELHLKLFPLFKVLFITTNPVPVKKALELIGIKAGPPRLPLVRATEQETAAIAEELRKLALLK</sequence>
<evidence type="ECO:0000256" key="3">
    <source>
        <dbReference type="ARBA" id="ARBA00007592"/>
    </source>
</evidence>
<comment type="function">
    <text evidence="1 12">Catalyzes the condensation of (S)-aspartate-beta-semialdehyde [(S)-ASA] and pyruvate to 4-hydroxy-tetrahydrodipicolinate (HTPA).</text>
</comment>
<proteinExistence type="inferred from homology"/>
<keyword evidence="5 12" id="KW-0963">Cytoplasm</keyword>
<dbReference type="GO" id="GO:0019877">
    <property type="term" value="P:diaminopimelate biosynthetic process"/>
    <property type="evidence" value="ECO:0007669"/>
    <property type="project" value="UniProtKB-UniRule"/>
</dbReference>
<feature type="active site" description="Schiff-base intermediate with substrate" evidence="12 14">
    <location>
        <position position="163"/>
    </location>
</feature>
<dbReference type="InterPro" id="IPR013785">
    <property type="entry name" value="Aldolase_TIM"/>
</dbReference>
<protein>
    <recommendedName>
        <fullName evidence="4 12">4-hydroxy-tetrahydrodipicolinate synthase</fullName>
        <shortName evidence="12">HTPA synthase</shortName>
        <ecNumber evidence="4 12">4.3.3.7</ecNumber>
    </recommendedName>
</protein>
<name>K4LEW3_THEPS</name>
<evidence type="ECO:0000256" key="10">
    <source>
        <dbReference type="ARBA" id="ARBA00023270"/>
    </source>
</evidence>
<evidence type="ECO:0000256" key="6">
    <source>
        <dbReference type="ARBA" id="ARBA00022605"/>
    </source>
</evidence>
<evidence type="ECO:0000256" key="15">
    <source>
        <dbReference type="PIRSR" id="PIRSR001365-2"/>
    </source>
</evidence>
<dbReference type="Gene3D" id="3.20.20.70">
    <property type="entry name" value="Aldolase class I"/>
    <property type="match status" value="1"/>
</dbReference>
<evidence type="ECO:0000256" key="8">
    <source>
        <dbReference type="ARBA" id="ARBA00023154"/>
    </source>
</evidence>
<dbReference type="STRING" id="1089553.Tph_c11460"/>